<reference evidence="2" key="1">
    <citation type="submission" date="2021-06" db="EMBL/GenBank/DDBJ databases">
        <authorList>
            <person name="Kallberg Y."/>
            <person name="Tangrot J."/>
            <person name="Rosling A."/>
        </authorList>
    </citation>
    <scope>NUCLEOTIDE SEQUENCE</scope>
    <source>
        <strain evidence="2">IN212</strain>
    </source>
</reference>
<dbReference type="EMBL" id="CAJVPZ010031588">
    <property type="protein sequence ID" value="CAG8739670.1"/>
    <property type="molecule type" value="Genomic_DNA"/>
</dbReference>
<feature type="compositionally biased region" description="Low complexity" evidence="1">
    <location>
        <begin position="31"/>
        <end position="47"/>
    </location>
</feature>
<feature type="non-terminal residue" evidence="2">
    <location>
        <position position="74"/>
    </location>
</feature>
<comment type="caution">
    <text evidence="2">The sequence shown here is derived from an EMBL/GenBank/DDBJ whole genome shotgun (WGS) entry which is preliminary data.</text>
</comment>
<dbReference type="Proteomes" id="UP000789396">
    <property type="component" value="Unassembled WGS sequence"/>
</dbReference>
<name>A0A9N9NK30_9GLOM</name>
<feature type="region of interest" description="Disordered" evidence="1">
    <location>
        <begin position="17"/>
        <end position="47"/>
    </location>
</feature>
<accession>A0A9N9NK30</accession>
<keyword evidence="3" id="KW-1185">Reference proteome</keyword>
<proteinExistence type="predicted"/>
<protein>
    <submittedName>
        <fullName evidence="2">11056_t:CDS:1</fullName>
    </submittedName>
</protein>
<evidence type="ECO:0000256" key="1">
    <source>
        <dbReference type="SAM" id="MobiDB-lite"/>
    </source>
</evidence>
<evidence type="ECO:0000313" key="2">
    <source>
        <dbReference type="EMBL" id="CAG8739670.1"/>
    </source>
</evidence>
<evidence type="ECO:0000313" key="3">
    <source>
        <dbReference type="Proteomes" id="UP000789396"/>
    </source>
</evidence>
<sequence length="74" mass="7812">MALVLIAQADARMHKITKPDGHRHKKCKSHSTITTSSTLPTITTSSTLPTITTSSTLPTITTTLPTRAAATPVT</sequence>
<organism evidence="2 3">
    <name type="scientific">Racocetra fulgida</name>
    <dbReference type="NCBI Taxonomy" id="60492"/>
    <lineage>
        <taxon>Eukaryota</taxon>
        <taxon>Fungi</taxon>
        <taxon>Fungi incertae sedis</taxon>
        <taxon>Mucoromycota</taxon>
        <taxon>Glomeromycotina</taxon>
        <taxon>Glomeromycetes</taxon>
        <taxon>Diversisporales</taxon>
        <taxon>Gigasporaceae</taxon>
        <taxon>Racocetra</taxon>
    </lineage>
</organism>
<dbReference type="AlphaFoldDB" id="A0A9N9NK30"/>
<gene>
    <name evidence="2" type="ORF">RFULGI_LOCUS12760</name>
</gene>